<gene>
    <name evidence="1" type="ORF">mMyoMyo1_012213</name>
</gene>
<proteinExistence type="predicted"/>
<reference evidence="1 2" key="1">
    <citation type="journal article" date="2020" name="Nature">
        <title>Six reference-quality genomes reveal evolution of bat adaptations.</title>
        <authorList>
            <person name="Jebb D."/>
            <person name="Huang Z."/>
            <person name="Pippel M."/>
            <person name="Hughes G.M."/>
            <person name="Lavrichenko K."/>
            <person name="Devanna P."/>
            <person name="Winkler S."/>
            <person name="Jermiin L.S."/>
            <person name="Skirmuntt E.C."/>
            <person name="Katzourakis A."/>
            <person name="Burkitt-Gray L."/>
            <person name="Ray D.A."/>
            <person name="Sullivan K.A.M."/>
            <person name="Roscito J.G."/>
            <person name="Kirilenko B.M."/>
            <person name="Davalos L.M."/>
            <person name="Corthals A.P."/>
            <person name="Power M.L."/>
            <person name="Jones G."/>
            <person name="Ransome R.D."/>
            <person name="Dechmann D.K.N."/>
            <person name="Locatelli A.G."/>
            <person name="Puechmaille S.J."/>
            <person name="Fedrigo O."/>
            <person name="Jarvis E.D."/>
            <person name="Hiller M."/>
            <person name="Vernes S.C."/>
            <person name="Myers E.W."/>
            <person name="Teeling E.C."/>
        </authorList>
    </citation>
    <scope>NUCLEOTIDE SEQUENCE [LARGE SCALE GENOMIC DNA]</scope>
    <source>
        <strain evidence="1">MMyoMyo1</strain>
        <tissue evidence="1">Flight muscle</tissue>
    </source>
</reference>
<sequence length="127" mass="14404">MPHTGDQACNLGIDLTRNRMVTSWFIGRCSTTEPPSRASSFFRIPSGIVFSRRSLCSPWEGQVLSDLIYQTHDLSALVPLLASLVSMHRLQPPTSAQTRYVVFIFKFPCFAHIRCSSILVRWSSHYL</sequence>
<dbReference type="EMBL" id="JABWUV010000009">
    <property type="protein sequence ID" value="KAF6330203.1"/>
    <property type="molecule type" value="Genomic_DNA"/>
</dbReference>
<keyword evidence="2" id="KW-1185">Reference proteome</keyword>
<dbReference type="AlphaFoldDB" id="A0A7J7VYS2"/>
<dbReference type="Proteomes" id="UP000527355">
    <property type="component" value="Unassembled WGS sequence"/>
</dbReference>
<accession>A0A7J7VYS2</accession>
<protein>
    <submittedName>
        <fullName evidence="1">Uncharacterized protein</fullName>
    </submittedName>
</protein>
<evidence type="ECO:0000313" key="1">
    <source>
        <dbReference type="EMBL" id="KAF6330203.1"/>
    </source>
</evidence>
<comment type="caution">
    <text evidence="1">The sequence shown here is derived from an EMBL/GenBank/DDBJ whole genome shotgun (WGS) entry which is preliminary data.</text>
</comment>
<evidence type="ECO:0000313" key="2">
    <source>
        <dbReference type="Proteomes" id="UP000527355"/>
    </source>
</evidence>
<organism evidence="1 2">
    <name type="scientific">Myotis myotis</name>
    <name type="common">Greater mouse-eared bat</name>
    <name type="synonym">Vespertilio myotis</name>
    <dbReference type="NCBI Taxonomy" id="51298"/>
    <lineage>
        <taxon>Eukaryota</taxon>
        <taxon>Metazoa</taxon>
        <taxon>Chordata</taxon>
        <taxon>Craniata</taxon>
        <taxon>Vertebrata</taxon>
        <taxon>Euteleostomi</taxon>
        <taxon>Mammalia</taxon>
        <taxon>Eutheria</taxon>
        <taxon>Laurasiatheria</taxon>
        <taxon>Chiroptera</taxon>
        <taxon>Yangochiroptera</taxon>
        <taxon>Vespertilionidae</taxon>
        <taxon>Myotis</taxon>
    </lineage>
</organism>
<name>A0A7J7VYS2_MYOMY</name>